<organism evidence="2">
    <name type="scientific">freshwater metagenome</name>
    <dbReference type="NCBI Taxonomy" id="449393"/>
    <lineage>
        <taxon>unclassified sequences</taxon>
        <taxon>metagenomes</taxon>
        <taxon>ecological metagenomes</taxon>
    </lineage>
</organism>
<feature type="region of interest" description="Disordered" evidence="1">
    <location>
        <begin position="1"/>
        <end position="32"/>
    </location>
</feature>
<sequence>MPQSAHVVQEGEIAHDNTREGPRSERNAGRCRNGSIDARESSVCDDRNFLAAHHAIGHTNKPRCAPHQPVVRPCGPPHTIDQQLTRQGRAHGGQLCVRKVAPVFCVLRATLGQAWRAGRRSRGAQLSLIVLQGLVAHPQPRAEPLRIKVSVANHELIDELTDSLSRVEIFSTGAHHDGVHVMRLCDERGNLAPEGGMTKNDDALDSRDELFVSQGGPIVGHKISTEPRSR</sequence>
<evidence type="ECO:0000256" key="1">
    <source>
        <dbReference type="SAM" id="MobiDB-lite"/>
    </source>
</evidence>
<protein>
    <submittedName>
        <fullName evidence="2">Unannotated protein</fullName>
    </submittedName>
</protein>
<feature type="compositionally biased region" description="Basic and acidic residues" evidence="1">
    <location>
        <begin position="12"/>
        <end position="28"/>
    </location>
</feature>
<evidence type="ECO:0000313" key="2">
    <source>
        <dbReference type="EMBL" id="CAB4905166.1"/>
    </source>
</evidence>
<dbReference type="EMBL" id="CAFBMB010000100">
    <property type="protein sequence ID" value="CAB4905166.1"/>
    <property type="molecule type" value="Genomic_DNA"/>
</dbReference>
<reference evidence="2" key="1">
    <citation type="submission" date="2020-05" db="EMBL/GenBank/DDBJ databases">
        <authorList>
            <person name="Chiriac C."/>
            <person name="Salcher M."/>
            <person name="Ghai R."/>
            <person name="Kavagutti S V."/>
        </authorList>
    </citation>
    <scope>NUCLEOTIDE SEQUENCE</scope>
</reference>
<proteinExistence type="predicted"/>
<gene>
    <name evidence="2" type="ORF">UFOPK3516_01145</name>
</gene>
<dbReference type="AlphaFoldDB" id="A0A6J7GDS0"/>
<name>A0A6J7GDS0_9ZZZZ</name>
<accession>A0A6J7GDS0</accession>